<dbReference type="NCBIfam" id="TIGR02074">
    <property type="entry name" value="PBP_1a_fam"/>
    <property type="match status" value="1"/>
</dbReference>
<keyword evidence="7 16" id="KW-0808">Transferase</keyword>
<keyword evidence="5" id="KW-0645">Protease</keyword>
<keyword evidence="13" id="KW-1133">Transmembrane helix</keyword>
<keyword evidence="4" id="KW-0121">Carboxypeptidase</keyword>
<comment type="similarity">
    <text evidence="2">In the C-terminal section; belongs to the transpeptidase family.</text>
</comment>
<dbReference type="InterPro" id="IPR050396">
    <property type="entry name" value="Glycosyltr_51/Transpeptidase"/>
</dbReference>
<comment type="pathway">
    <text evidence="1">Cell wall biogenesis; peptidoglycan biosynthesis.</text>
</comment>
<dbReference type="InterPro" id="IPR012338">
    <property type="entry name" value="Beta-lactam/transpept-like"/>
</dbReference>
<dbReference type="Pfam" id="PF00905">
    <property type="entry name" value="Transpeptidase"/>
    <property type="match status" value="1"/>
</dbReference>
<evidence type="ECO:0000313" key="16">
    <source>
        <dbReference type="EMBL" id="MDQ0506317.1"/>
    </source>
</evidence>
<gene>
    <name evidence="16" type="ORF">QOZ94_003126</name>
</gene>
<feature type="compositionally biased region" description="Basic and acidic residues" evidence="12">
    <location>
        <begin position="1"/>
        <end position="18"/>
    </location>
</feature>
<evidence type="ECO:0000259" key="14">
    <source>
        <dbReference type="Pfam" id="PF00905"/>
    </source>
</evidence>
<evidence type="ECO:0000256" key="2">
    <source>
        <dbReference type="ARBA" id="ARBA00007090"/>
    </source>
</evidence>
<evidence type="ECO:0000256" key="4">
    <source>
        <dbReference type="ARBA" id="ARBA00022645"/>
    </source>
</evidence>
<comment type="catalytic activity">
    <reaction evidence="11">
        <text>[GlcNAc-(1-&gt;4)-Mur2Ac(oyl-L-Ala-gamma-D-Glu-L-Lys-D-Ala-D-Ala)](n)-di-trans,octa-cis-undecaprenyl diphosphate + beta-D-GlcNAc-(1-&gt;4)-Mur2Ac(oyl-L-Ala-gamma-D-Glu-L-Lys-D-Ala-D-Ala)-di-trans,octa-cis-undecaprenyl diphosphate = [GlcNAc-(1-&gt;4)-Mur2Ac(oyl-L-Ala-gamma-D-Glu-L-Lys-D-Ala-D-Ala)](n+1)-di-trans,octa-cis-undecaprenyl diphosphate + di-trans,octa-cis-undecaprenyl diphosphate + H(+)</text>
        <dbReference type="Rhea" id="RHEA:23708"/>
        <dbReference type="Rhea" id="RHEA-COMP:9602"/>
        <dbReference type="Rhea" id="RHEA-COMP:9603"/>
        <dbReference type="ChEBI" id="CHEBI:15378"/>
        <dbReference type="ChEBI" id="CHEBI:58405"/>
        <dbReference type="ChEBI" id="CHEBI:60033"/>
        <dbReference type="ChEBI" id="CHEBI:78435"/>
        <dbReference type="EC" id="2.4.99.28"/>
    </reaction>
</comment>
<sequence length="797" mass="84851">MERADTGFEIRLSPEDRPLAAPKAPRGKARSVRNDPPPVDRFDRVPPLSTGRAGAKVSGGDAARNAPPAGEVDDTGPGAPPPRAAARGGAPHILAPEPEARRGTGDRELSGQDKRRGRTKPEKPAPERGRSGRRRRSFVWTLVKWGFILAVWGVIAIIGVIAYEASKLPPMQTLMIPKRPPTVTILAADGKTLAVRGDMGGVAVPIAELPAYLPKAFVAIEDQRFYSHFGLDPEGLLRALVTNLTSRRLRQGGSTLTQQLAKNLFLTQERTASRKIQELVLALWLETKFTKDQILDLYLNRVYFGSGAYGVEAAAQRYFGKSARQVTLAEAAMLAGLVNSPSRLAPTRNLKGAQARAALVLAAMRQQGMISPELAAGAQAKPAQVARAKTPDSMGYVADWVMEQLDSYVGELSGDVTVRTTIDPNLQQTAEKALEETLAKSGAKYGVGQGAVVSLDTDGAVKALVGGRSYQESQYNRAVTARRQPGSAFKPFVYLTALEAGLTPDTVREDAPIQLKGWKPENASHEYRGPVTLTTALALSLNTVSVRLALEMGPKAVVATAHRLGIASPLDPNPSIALGTSEVSVLELASAYVPFANGGIGIIPYVIDTVKDADGKVLFQRAGSGPGRVMDPAYAAEMNQMLTQTLVIGTARRADLPGWEAAGKTGTSQDYRDAWFVGYTARFVTAVWLGNDDSSPTKKASGANLPVEIWSRYMKVAHQGVPVAELPGGTRTAGFGGFGYGAPGGTLAPENLPDDRPPAMAGQPGLPPSSVGEPQGGEPPMTLERWFAETFLGQGRR</sequence>
<evidence type="ECO:0000256" key="12">
    <source>
        <dbReference type="SAM" id="MobiDB-lite"/>
    </source>
</evidence>
<dbReference type="GO" id="GO:0016787">
    <property type="term" value="F:hydrolase activity"/>
    <property type="evidence" value="ECO:0007669"/>
    <property type="project" value="UniProtKB-KW"/>
</dbReference>
<dbReference type="InterPro" id="IPR001460">
    <property type="entry name" value="PCN-bd_Tpept"/>
</dbReference>
<evidence type="ECO:0000256" key="13">
    <source>
        <dbReference type="SAM" id="Phobius"/>
    </source>
</evidence>
<dbReference type="Gene3D" id="3.40.710.10">
    <property type="entry name" value="DD-peptidase/beta-lactamase superfamily"/>
    <property type="match status" value="1"/>
</dbReference>
<name>A0ABU0LGN7_XANAG</name>
<keyword evidence="17" id="KW-1185">Reference proteome</keyword>
<organism evidence="16 17">
    <name type="scientific">Xanthobacter agilis</name>
    <dbReference type="NCBI Taxonomy" id="47492"/>
    <lineage>
        <taxon>Bacteria</taxon>
        <taxon>Pseudomonadati</taxon>
        <taxon>Pseudomonadota</taxon>
        <taxon>Alphaproteobacteria</taxon>
        <taxon>Hyphomicrobiales</taxon>
        <taxon>Xanthobacteraceae</taxon>
        <taxon>Xanthobacter</taxon>
    </lineage>
</organism>
<evidence type="ECO:0000259" key="15">
    <source>
        <dbReference type="Pfam" id="PF00912"/>
    </source>
</evidence>
<dbReference type="SUPFAM" id="SSF56601">
    <property type="entry name" value="beta-lactamase/transpeptidase-like"/>
    <property type="match status" value="1"/>
</dbReference>
<evidence type="ECO:0000256" key="9">
    <source>
        <dbReference type="ARBA" id="ARBA00023268"/>
    </source>
</evidence>
<evidence type="ECO:0000256" key="5">
    <source>
        <dbReference type="ARBA" id="ARBA00022670"/>
    </source>
</evidence>
<proteinExistence type="inferred from homology"/>
<evidence type="ECO:0000256" key="10">
    <source>
        <dbReference type="ARBA" id="ARBA00044770"/>
    </source>
</evidence>
<protein>
    <recommendedName>
        <fullName evidence="10">peptidoglycan glycosyltransferase</fullName>
        <ecNumber evidence="10">2.4.99.28</ecNumber>
    </recommendedName>
</protein>
<comment type="caution">
    <text evidence="16">The sequence shown here is derived from an EMBL/GenBank/DDBJ whole genome shotgun (WGS) entry which is preliminary data.</text>
</comment>
<dbReference type="EMBL" id="JAUSVY010000007">
    <property type="protein sequence ID" value="MDQ0506317.1"/>
    <property type="molecule type" value="Genomic_DNA"/>
</dbReference>
<dbReference type="PANTHER" id="PTHR32282">
    <property type="entry name" value="BINDING PROTEIN TRANSPEPTIDASE, PUTATIVE-RELATED"/>
    <property type="match status" value="1"/>
</dbReference>
<keyword evidence="13" id="KW-0812">Transmembrane</keyword>
<comment type="similarity">
    <text evidence="3">In the N-terminal section; belongs to the glycosyltransferase 51 family.</text>
</comment>
<feature type="domain" description="Penicillin-binding protein transpeptidase" evidence="14">
    <location>
        <begin position="451"/>
        <end position="693"/>
    </location>
</feature>
<keyword evidence="8 16" id="KW-0378">Hydrolase</keyword>
<accession>A0ABU0LGN7</accession>
<keyword evidence="9" id="KW-0511">Multifunctional enzyme</keyword>
<feature type="compositionally biased region" description="Basic and acidic residues" evidence="12">
    <location>
        <begin position="98"/>
        <end position="130"/>
    </location>
</feature>
<evidence type="ECO:0000256" key="1">
    <source>
        <dbReference type="ARBA" id="ARBA00004752"/>
    </source>
</evidence>
<dbReference type="Pfam" id="PF00912">
    <property type="entry name" value="Transgly"/>
    <property type="match status" value="1"/>
</dbReference>
<dbReference type="RefSeq" id="WP_307500521.1">
    <property type="nucleotide sequence ID" value="NZ_JAUSVY010000007.1"/>
</dbReference>
<dbReference type="EC" id="2.4.99.28" evidence="10"/>
<dbReference type="InterPro" id="IPR023346">
    <property type="entry name" value="Lysozyme-like_dom_sf"/>
</dbReference>
<dbReference type="SUPFAM" id="SSF53955">
    <property type="entry name" value="Lysozyme-like"/>
    <property type="match status" value="1"/>
</dbReference>
<dbReference type="Proteomes" id="UP001241747">
    <property type="component" value="Unassembled WGS sequence"/>
</dbReference>
<keyword evidence="13" id="KW-0472">Membrane</keyword>
<keyword evidence="6 16" id="KW-0328">Glycosyltransferase</keyword>
<evidence type="ECO:0000256" key="3">
    <source>
        <dbReference type="ARBA" id="ARBA00007739"/>
    </source>
</evidence>
<reference evidence="16 17" key="1">
    <citation type="submission" date="2023-07" db="EMBL/GenBank/DDBJ databases">
        <title>Genomic Encyclopedia of Type Strains, Phase IV (KMG-IV): sequencing the most valuable type-strain genomes for metagenomic binning, comparative biology and taxonomic classification.</title>
        <authorList>
            <person name="Goeker M."/>
        </authorList>
    </citation>
    <scope>NUCLEOTIDE SEQUENCE [LARGE SCALE GENOMIC DNA]</scope>
    <source>
        <strain evidence="16 17">DSM 3770</strain>
    </source>
</reference>
<dbReference type="InterPro" id="IPR001264">
    <property type="entry name" value="Glyco_trans_51"/>
</dbReference>
<feature type="region of interest" description="Disordered" evidence="12">
    <location>
        <begin position="745"/>
        <end position="781"/>
    </location>
</feature>
<dbReference type="Gene3D" id="1.10.3810.10">
    <property type="entry name" value="Biosynthetic peptidoglycan transglycosylase-like"/>
    <property type="match status" value="1"/>
</dbReference>
<dbReference type="PANTHER" id="PTHR32282:SF33">
    <property type="entry name" value="PEPTIDOGLYCAN GLYCOSYLTRANSFERASE"/>
    <property type="match status" value="1"/>
</dbReference>
<evidence type="ECO:0000313" key="17">
    <source>
        <dbReference type="Proteomes" id="UP001241747"/>
    </source>
</evidence>
<evidence type="ECO:0000256" key="7">
    <source>
        <dbReference type="ARBA" id="ARBA00022679"/>
    </source>
</evidence>
<feature type="region of interest" description="Disordered" evidence="12">
    <location>
        <begin position="1"/>
        <end position="133"/>
    </location>
</feature>
<dbReference type="GO" id="GO:0016757">
    <property type="term" value="F:glycosyltransferase activity"/>
    <property type="evidence" value="ECO:0007669"/>
    <property type="project" value="UniProtKB-KW"/>
</dbReference>
<feature type="transmembrane region" description="Helical" evidence="13">
    <location>
        <begin position="138"/>
        <end position="163"/>
    </location>
</feature>
<feature type="domain" description="Glycosyl transferase family 51" evidence="15">
    <location>
        <begin position="203"/>
        <end position="364"/>
    </location>
</feature>
<evidence type="ECO:0000256" key="8">
    <source>
        <dbReference type="ARBA" id="ARBA00022801"/>
    </source>
</evidence>
<dbReference type="InterPro" id="IPR036950">
    <property type="entry name" value="PBP_transglycosylase"/>
</dbReference>
<evidence type="ECO:0000256" key="11">
    <source>
        <dbReference type="ARBA" id="ARBA00049902"/>
    </source>
</evidence>
<evidence type="ECO:0000256" key="6">
    <source>
        <dbReference type="ARBA" id="ARBA00022676"/>
    </source>
</evidence>